<reference evidence="1 2" key="1">
    <citation type="submission" date="2023-09" db="EMBL/GenBank/DDBJ databases">
        <title>Microbial mechanism of fulvic acid promoting antimony reduction mineralization in rice fields.</title>
        <authorList>
            <person name="Chen G."/>
            <person name="Lan J."/>
        </authorList>
    </citation>
    <scope>NUCLEOTIDE SEQUENCE [LARGE SCALE GENOMIC DNA]</scope>
    <source>
        <strain evidence="1 2">PS1</strain>
    </source>
</reference>
<gene>
    <name evidence="1" type="ORF">RH061_05130</name>
</gene>
<dbReference type="EMBL" id="CP134494">
    <property type="protein sequence ID" value="WNF23894.1"/>
    <property type="molecule type" value="Genomic_DNA"/>
</dbReference>
<accession>A0ABY9VL88</accession>
<sequence length="70" mass="7942">MSVKVEKLSEERATSDRFGCDRGKAVRRRDNFGQVWLCKEKSCQKKVQLRTGSGVEGEKLSEERATSDGY</sequence>
<protein>
    <submittedName>
        <fullName evidence="1">Uncharacterized protein</fullName>
    </submittedName>
</protein>
<proteinExistence type="predicted"/>
<evidence type="ECO:0000313" key="2">
    <source>
        <dbReference type="Proteomes" id="UP001303324"/>
    </source>
</evidence>
<organism evidence="1 2">
    <name type="scientific">Mesobacillus jeotgali</name>
    <dbReference type="NCBI Taxonomy" id="129985"/>
    <lineage>
        <taxon>Bacteria</taxon>
        <taxon>Bacillati</taxon>
        <taxon>Bacillota</taxon>
        <taxon>Bacilli</taxon>
        <taxon>Bacillales</taxon>
        <taxon>Bacillaceae</taxon>
        <taxon>Mesobacillus</taxon>
    </lineage>
</organism>
<keyword evidence="2" id="KW-1185">Reference proteome</keyword>
<evidence type="ECO:0000313" key="1">
    <source>
        <dbReference type="EMBL" id="WNF23894.1"/>
    </source>
</evidence>
<name>A0ABY9VL88_9BACI</name>
<dbReference type="Proteomes" id="UP001303324">
    <property type="component" value="Chromosome"/>
</dbReference>
<dbReference type="RefSeq" id="WP_311074420.1">
    <property type="nucleotide sequence ID" value="NZ_CP134494.1"/>
</dbReference>